<reference evidence="3" key="1">
    <citation type="submission" date="2021-03" db="EMBL/GenBank/DDBJ databases">
        <title>Leucobacter chromiisoli sp. nov., isolated from chromium-containing soil of chemical plant.</title>
        <authorList>
            <person name="Xu Z."/>
        </authorList>
    </citation>
    <scope>NUCLEOTIDE SEQUENCE</scope>
    <source>
        <strain evidence="3">K 70/01</strain>
    </source>
</reference>
<dbReference type="Pfam" id="PF14155">
    <property type="entry name" value="DUF4307"/>
    <property type="match status" value="1"/>
</dbReference>
<comment type="caution">
    <text evidence="3">The sequence shown here is derived from an EMBL/GenBank/DDBJ whole genome shotgun (WGS) entry which is preliminary data.</text>
</comment>
<evidence type="ECO:0000256" key="2">
    <source>
        <dbReference type="SAM" id="Phobius"/>
    </source>
</evidence>
<name>A0A939TU83_9MICO</name>
<keyword evidence="2" id="KW-0472">Membrane</keyword>
<evidence type="ECO:0000313" key="4">
    <source>
        <dbReference type="Proteomes" id="UP000668403"/>
    </source>
</evidence>
<dbReference type="RefSeq" id="WP_208237741.1">
    <property type="nucleotide sequence ID" value="NZ_BAAAQU010000001.1"/>
</dbReference>
<organism evidence="3 4">
    <name type="scientific">Leucobacter tardus</name>
    <dbReference type="NCBI Taxonomy" id="501483"/>
    <lineage>
        <taxon>Bacteria</taxon>
        <taxon>Bacillati</taxon>
        <taxon>Actinomycetota</taxon>
        <taxon>Actinomycetes</taxon>
        <taxon>Micrococcales</taxon>
        <taxon>Microbacteriaceae</taxon>
        <taxon>Leucobacter</taxon>
    </lineage>
</organism>
<dbReference type="EMBL" id="JAGFBF010000004">
    <property type="protein sequence ID" value="MBO2989475.1"/>
    <property type="molecule type" value="Genomic_DNA"/>
</dbReference>
<keyword evidence="4" id="KW-1185">Reference proteome</keyword>
<feature type="transmembrane region" description="Helical" evidence="2">
    <location>
        <begin position="40"/>
        <end position="61"/>
    </location>
</feature>
<dbReference type="Proteomes" id="UP000668403">
    <property type="component" value="Unassembled WGS sequence"/>
</dbReference>
<sequence>MSEAPEPTPSANTGVDADDARRALDDRYGRTRSRGIDRRFGWIAGGIAVIAGMTILLVGGWQQTATVEFQDIGRTIVDEHRVDVRFEVTGPAHTPVACAVEAQNPTKAIVGWKIVELPVTEERSHSVSTTVTTTNRATTGSVKSCWVLEDPE</sequence>
<evidence type="ECO:0000256" key="1">
    <source>
        <dbReference type="SAM" id="MobiDB-lite"/>
    </source>
</evidence>
<proteinExistence type="predicted"/>
<evidence type="ECO:0000313" key="3">
    <source>
        <dbReference type="EMBL" id="MBO2989475.1"/>
    </source>
</evidence>
<protein>
    <submittedName>
        <fullName evidence="3">DUF4307 domain-containing protein</fullName>
    </submittedName>
</protein>
<keyword evidence="2" id="KW-0812">Transmembrane</keyword>
<accession>A0A939TU83</accession>
<keyword evidence="2" id="KW-1133">Transmembrane helix</keyword>
<feature type="region of interest" description="Disordered" evidence="1">
    <location>
        <begin position="1"/>
        <end position="22"/>
    </location>
</feature>
<dbReference type="InterPro" id="IPR025443">
    <property type="entry name" value="DUF4307"/>
</dbReference>
<gene>
    <name evidence="3" type="ORF">J4H85_05630</name>
</gene>
<dbReference type="AlphaFoldDB" id="A0A939TU83"/>